<dbReference type="FunFam" id="1.10.3730.10:FF:000001">
    <property type="entry name" value="Pyrroline-5-carboxylate reductase"/>
    <property type="match status" value="1"/>
</dbReference>
<dbReference type="Gene3D" id="1.10.3730.10">
    <property type="entry name" value="ProC C-terminal domain-like"/>
    <property type="match status" value="1"/>
</dbReference>
<gene>
    <name evidence="7" type="ORF">AB1Y20_002135</name>
</gene>
<keyword evidence="2 4" id="KW-0521">NADP</keyword>
<dbReference type="InterPro" id="IPR036291">
    <property type="entry name" value="NAD(P)-bd_dom_sf"/>
</dbReference>
<comment type="caution">
    <text evidence="7">The sequence shown here is derived from an EMBL/GenBank/DDBJ whole genome shotgun (WGS) entry which is preliminary data.</text>
</comment>
<evidence type="ECO:0000259" key="5">
    <source>
        <dbReference type="Pfam" id="PF03807"/>
    </source>
</evidence>
<evidence type="ECO:0000259" key="6">
    <source>
        <dbReference type="Pfam" id="PF14748"/>
    </source>
</evidence>
<keyword evidence="3" id="KW-0560">Oxidoreductase</keyword>
<name>A0AB34J734_PRYPA</name>
<evidence type="ECO:0000256" key="1">
    <source>
        <dbReference type="ARBA" id="ARBA00005525"/>
    </source>
</evidence>
<dbReference type="GO" id="GO:0004735">
    <property type="term" value="F:pyrroline-5-carboxylate reductase activity"/>
    <property type="evidence" value="ECO:0007669"/>
    <property type="project" value="InterPro"/>
</dbReference>
<organism evidence="7 8">
    <name type="scientific">Prymnesium parvum</name>
    <name type="common">Toxic golden alga</name>
    <dbReference type="NCBI Taxonomy" id="97485"/>
    <lineage>
        <taxon>Eukaryota</taxon>
        <taxon>Haptista</taxon>
        <taxon>Haptophyta</taxon>
        <taxon>Prymnesiophyceae</taxon>
        <taxon>Prymnesiales</taxon>
        <taxon>Prymnesiaceae</taxon>
        <taxon>Prymnesium</taxon>
    </lineage>
</organism>
<dbReference type="Proteomes" id="UP001515480">
    <property type="component" value="Unassembled WGS sequence"/>
</dbReference>
<dbReference type="Pfam" id="PF14748">
    <property type="entry name" value="P5CR_dimer"/>
    <property type="match status" value="1"/>
</dbReference>
<feature type="binding site" evidence="4">
    <location>
        <begin position="95"/>
        <end position="98"/>
    </location>
    <ligand>
        <name>NADP(+)</name>
        <dbReference type="ChEBI" id="CHEBI:58349"/>
    </ligand>
</feature>
<proteinExistence type="inferred from homology"/>
<dbReference type="PANTHER" id="PTHR11645:SF66">
    <property type="entry name" value="PYRROLINE-5-CARBOXYLATE REDUCTASE"/>
    <property type="match status" value="1"/>
</dbReference>
<dbReference type="GO" id="GO:0055129">
    <property type="term" value="P:L-proline biosynthetic process"/>
    <property type="evidence" value="ECO:0007669"/>
    <property type="project" value="TreeGrafter"/>
</dbReference>
<evidence type="ECO:0000256" key="4">
    <source>
        <dbReference type="PIRSR" id="PIRSR000193-1"/>
    </source>
</evidence>
<dbReference type="PIRSF" id="PIRSF000193">
    <property type="entry name" value="Pyrrol-5-carb_rd"/>
    <property type="match status" value="1"/>
</dbReference>
<sequence>MTTSRYFQPIYSRASSIAVEMKGGAAARLAVIGAGKMAEAIVGAIVQRGVQHAGRTHVFDSNPSRMRHFATTWPGMYKHHSVGAAVEGADVVLLAVKPQHMPVVLEQMGGVSPDALVISIAAGCPISMFSEKLPTKSIVRCMPNTPAMIGEGMTVWTSLGCSTEQLDAARQLISSFGDEAYVQEEHYLDMATAIVGSGPAYVYMFIEAMIDTGVHMGFPRETAVRLVLKTVEGSTAYLRQSNKHISALRNDITSPGGTTAAAIYTADEGQFRTTIANAIWAAYRRSLELGGKDSNVGPGRSQR</sequence>
<evidence type="ECO:0000256" key="3">
    <source>
        <dbReference type="ARBA" id="ARBA00023002"/>
    </source>
</evidence>
<dbReference type="InterPro" id="IPR008927">
    <property type="entry name" value="6-PGluconate_DH-like_C_sf"/>
</dbReference>
<reference evidence="7 8" key="1">
    <citation type="journal article" date="2024" name="Science">
        <title>Giant polyketide synthase enzymes in the biosynthesis of giant marine polyether toxins.</title>
        <authorList>
            <person name="Fallon T.R."/>
            <person name="Shende V.V."/>
            <person name="Wierzbicki I.H."/>
            <person name="Pendleton A.L."/>
            <person name="Watervoot N.F."/>
            <person name="Auber R.P."/>
            <person name="Gonzalez D.J."/>
            <person name="Wisecaver J.H."/>
            <person name="Moore B.S."/>
        </authorList>
    </citation>
    <scope>NUCLEOTIDE SEQUENCE [LARGE SCALE GENOMIC DNA]</scope>
    <source>
        <strain evidence="7 8">12B1</strain>
    </source>
</reference>
<dbReference type="InterPro" id="IPR000304">
    <property type="entry name" value="Pyrroline-COOH_reductase"/>
</dbReference>
<evidence type="ECO:0008006" key="9">
    <source>
        <dbReference type="Google" id="ProtNLM"/>
    </source>
</evidence>
<evidence type="ECO:0000256" key="2">
    <source>
        <dbReference type="ARBA" id="ARBA00022857"/>
    </source>
</evidence>
<keyword evidence="8" id="KW-1185">Reference proteome</keyword>
<comment type="similarity">
    <text evidence="1">Belongs to the pyrroline-5-carboxylate reductase family.</text>
</comment>
<feature type="domain" description="Pyrroline-5-carboxylate reductase dimerisation" evidence="6">
    <location>
        <begin position="185"/>
        <end position="289"/>
    </location>
</feature>
<dbReference type="SUPFAM" id="SSF48179">
    <property type="entry name" value="6-phosphogluconate dehydrogenase C-terminal domain-like"/>
    <property type="match status" value="1"/>
</dbReference>
<dbReference type="NCBIfam" id="TIGR00112">
    <property type="entry name" value="proC"/>
    <property type="match status" value="1"/>
</dbReference>
<dbReference type="Pfam" id="PF03807">
    <property type="entry name" value="F420_oxidored"/>
    <property type="match status" value="1"/>
</dbReference>
<dbReference type="Gene3D" id="3.40.50.720">
    <property type="entry name" value="NAD(P)-binding Rossmann-like Domain"/>
    <property type="match status" value="1"/>
</dbReference>
<feature type="binding site" evidence="4">
    <location>
        <begin position="32"/>
        <end position="37"/>
    </location>
    <ligand>
        <name>NADP(+)</name>
        <dbReference type="ChEBI" id="CHEBI:58349"/>
    </ligand>
</feature>
<dbReference type="SUPFAM" id="SSF51735">
    <property type="entry name" value="NAD(P)-binding Rossmann-fold domains"/>
    <property type="match status" value="1"/>
</dbReference>
<dbReference type="PANTHER" id="PTHR11645">
    <property type="entry name" value="PYRROLINE-5-CARBOXYLATE REDUCTASE"/>
    <property type="match status" value="1"/>
</dbReference>
<accession>A0AB34J734</accession>
<dbReference type="HAMAP" id="MF_01925">
    <property type="entry name" value="P5C_reductase"/>
    <property type="match status" value="1"/>
</dbReference>
<dbReference type="InterPro" id="IPR029036">
    <property type="entry name" value="P5CR_dimer"/>
</dbReference>
<evidence type="ECO:0000313" key="7">
    <source>
        <dbReference type="EMBL" id="KAL1515513.1"/>
    </source>
</evidence>
<dbReference type="InterPro" id="IPR028939">
    <property type="entry name" value="P5C_Rdtase_cat_N"/>
</dbReference>
<feature type="domain" description="Pyrroline-5-carboxylate reductase catalytic N-terminal" evidence="5">
    <location>
        <begin position="28"/>
        <end position="123"/>
    </location>
</feature>
<evidence type="ECO:0000313" key="8">
    <source>
        <dbReference type="Proteomes" id="UP001515480"/>
    </source>
</evidence>
<protein>
    <recommendedName>
        <fullName evidence="9">Pyrroline-5-carboxylate reductase</fullName>
    </recommendedName>
</protein>
<dbReference type="EMBL" id="JBGBPQ010000011">
    <property type="protein sequence ID" value="KAL1515513.1"/>
    <property type="molecule type" value="Genomic_DNA"/>
</dbReference>
<dbReference type="AlphaFoldDB" id="A0AB34J734"/>